<dbReference type="SUPFAM" id="SSF52518">
    <property type="entry name" value="Thiamin diphosphate-binding fold (THDP-binding)"/>
    <property type="match status" value="2"/>
</dbReference>
<dbReference type="NCBIfam" id="NF009589">
    <property type="entry name" value="PRK13030.1"/>
    <property type="match status" value="1"/>
</dbReference>
<name>A0ABN1FS36_9PROT</name>
<keyword evidence="5" id="KW-1185">Reference proteome</keyword>
<reference evidence="4 5" key="1">
    <citation type="journal article" date="2019" name="Int. J. Syst. Evol. Microbiol.">
        <title>The Global Catalogue of Microorganisms (GCM) 10K type strain sequencing project: providing services to taxonomists for standard genome sequencing and annotation.</title>
        <authorList>
            <consortium name="The Broad Institute Genomics Platform"/>
            <consortium name="The Broad Institute Genome Sequencing Center for Infectious Disease"/>
            <person name="Wu L."/>
            <person name="Ma J."/>
        </authorList>
    </citation>
    <scope>NUCLEOTIDE SEQUENCE [LARGE SCALE GENOMIC DNA]</scope>
    <source>
        <strain evidence="4 5">JCM 9933</strain>
    </source>
</reference>
<evidence type="ECO:0000256" key="1">
    <source>
        <dbReference type="ARBA" id="ARBA00023002"/>
    </source>
</evidence>
<feature type="domain" description="DUF6537" evidence="3">
    <location>
        <begin position="931"/>
        <end position="1131"/>
    </location>
</feature>
<dbReference type="EMBL" id="BAAAFZ010000062">
    <property type="protein sequence ID" value="GAA0596663.1"/>
    <property type="molecule type" value="Genomic_DNA"/>
</dbReference>
<dbReference type="SUPFAM" id="SSF53323">
    <property type="entry name" value="Pyruvate-ferredoxin oxidoreductase, PFOR, domain III"/>
    <property type="match status" value="1"/>
</dbReference>
<dbReference type="RefSeq" id="WP_343897043.1">
    <property type="nucleotide sequence ID" value="NZ_BAAAFZ010000062.1"/>
</dbReference>
<protein>
    <submittedName>
        <fullName evidence="4">Indolepyruvate ferredoxin oxidoreductase family protein</fullName>
    </submittedName>
</protein>
<dbReference type="InterPro" id="IPR029061">
    <property type="entry name" value="THDP-binding"/>
</dbReference>
<dbReference type="Gene3D" id="3.40.920.10">
    <property type="entry name" value="Pyruvate-ferredoxin oxidoreductase, PFOR, domain III"/>
    <property type="match status" value="1"/>
</dbReference>
<dbReference type="Pfam" id="PF20169">
    <property type="entry name" value="DUF6537"/>
    <property type="match status" value="1"/>
</dbReference>
<dbReference type="CDD" id="cd07034">
    <property type="entry name" value="TPP_PYR_PFOR_IOR-alpha_like"/>
    <property type="match status" value="1"/>
</dbReference>
<evidence type="ECO:0000259" key="3">
    <source>
        <dbReference type="Pfam" id="PF20169"/>
    </source>
</evidence>
<dbReference type="NCBIfam" id="NF009588">
    <property type="entry name" value="PRK13029.1"/>
    <property type="match status" value="1"/>
</dbReference>
<gene>
    <name evidence="4" type="ORF">GCM10009416_38710</name>
</gene>
<dbReference type="SUPFAM" id="SSF52922">
    <property type="entry name" value="TK C-terminal domain-like"/>
    <property type="match status" value="1"/>
</dbReference>
<dbReference type="InterPro" id="IPR019752">
    <property type="entry name" value="Pyrv/ketoisovalerate_OxRed_cat"/>
</dbReference>
<dbReference type="InterPro" id="IPR009014">
    <property type="entry name" value="Transketo_C/PFOR_II"/>
</dbReference>
<dbReference type="Pfam" id="PF01558">
    <property type="entry name" value="POR"/>
    <property type="match status" value="1"/>
</dbReference>
<dbReference type="Gene3D" id="3.40.50.970">
    <property type="match status" value="1"/>
</dbReference>
<comment type="caution">
    <text evidence="4">The sequence shown here is derived from an EMBL/GenBank/DDBJ whole genome shotgun (WGS) entry which is preliminary data.</text>
</comment>
<evidence type="ECO:0000259" key="2">
    <source>
        <dbReference type="Pfam" id="PF01558"/>
    </source>
</evidence>
<organism evidence="4 5">
    <name type="scientific">Craurococcus roseus</name>
    <dbReference type="NCBI Taxonomy" id="77585"/>
    <lineage>
        <taxon>Bacteria</taxon>
        <taxon>Pseudomonadati</taxon>
        <taxon>Pseudomonadota</taxon>
        <taxon>Alphaproteobacteria</taxon>
        <taxon>Acetobacterales</taxon>
        <taxon>Acetobacteraceae</taxon>
        <taxon>Craurococcus</taxon>
    </lineage>
</organism>
<dbReference type="InterPro" id="IPR051457">
    <property type="entry name" value="2-oxoacid:Fd_oxidoreductase"/>
</dbReference>
<keyword evidence="1" id="KW-0560">Oxidoreductase</keyword>
<dbReference type="PANTHER" id="PTHR48084:SF3">
    <property type="entry name" value="SUBUNIT OF PYRUVATE:FLAVODOXIN OXIDOREDUCTASE"/>
    <property type="match status" value="1"/>
</dbReference>
<dbReference type="InterPro" id="IPR002869">
    <property type="entry name" value="Pyrv_flavodox_OxRed_cen"/>
</dbReference>
<evidence type="ECO:0000313" key="4">
    <source>
        <dbReference type="EMBL" id="GAA0596663.1"/>
    </source>
</evidence>
<dbReference type="PANTHER" id="PTHR48084">
    <property type="entry name" value="2-OXOGLUTARATE OXIDOREDUCTASE SUBUNIT KORB-RELATED"/>
    <property type="match status" value="1"/>
</dbReference>
<accession>A0ABN1FS36</accession>
<proteinExistence type="predicted"/>
<evidence type="ECO:0000313" key="5">
    <source>
        <dbReference type="Proteomes" id="UP001501588"/>
    </source>
</evidence>
<feature type="domain" description="Pyruvate/ketoisovalerate oxidoreductase catalytic" evidence="2">
    <location>
        <begin position="724"/>
        <end position="912"/>
    </location>
</feature>
<dbReference type="InterPro" id="IPR046667">
    <property type="entry name" value="DUF6537"/>
</dbReference>
<dbReference type="InterPro" id="IPR002880">
    <property type="entry name" value="Pyrv_Fd/Flavodoxin_OxRdtase_N"/>
</dbReference>
<sequence>MGSIRRPDVTLDQRWEAKGQVTLLTGIQALVQVPLLQHAQDAARGWNTAGYISGYRGSPLGVFDKELLKQAKRLQAANIVFEPGLNEDLAATAIWGSQQVQLQPRPKRDGVFGIWYGKGPGVDRSGDVLRHANSAGTAPRGGVLALAGDDPSAKSSTVTNGSEFAFVDLEMPMLDPSGVAEVLDYGLKALAMSRYSGLWVGMKCVAETMDGAATLRLDPDAYGTREPAGFLLPPDGVHIRPGDTPIAQEARLRGVKLPAAVAFAGANGIDRMVVDGPNARFGIVARGKAYTTLRQAMRDAGISDAMARDLGLRLWKVGLAWPLDTEAARAFAHGLEEVLVVEDRRALLEPQLRDALYHLSERPRVVGKRDENGRPLLSELTELDAGQVLHALSRRLPEGFQTEQMRARLSELDALERGLAAPLHDRAPYFCPGCPHNTSTRVPEGSQALAGIGCHYLARFMGRETEAFTQMGGEGTPWLGMKDFVEDGHIFANMGDGTYTHSGSLAVRAAVAAKATITFKILVNGAVAMTGGQTPEGEMGVPGIAAQMAAEGVAGIALVSDDPDRHRGTAGMPKTITYHHRSELDQVQRRLRETPGVTVLIYDQECATERRRKRKRDLAPKATRRAVINTRVCEDCGDCSRASNCLAVEPVETEFGRKRRIDQSACNQDFSCVEGFCPSFVTLEGAEPAKPARKALAPVGDLPEPTLPEPREDGAWNILLAGVGGQGVTALSAILGMAAHLEGRPVRSVDMLGLAQKGGGVYAQLRVGRPGAPQESIAAARIGAGQTDLLVSADMVVAHGRTARPLLGPGRTVAVLNADLAPTAQFVLDTSTKYDTAGMVASVGAACREVVALPAAAQVSEALGDLIYLNVYLLGIAYQRGLVPVSAEAINRALELNGTAIERNKEAFAAGRAAALAEPSAAPTTPEAETLDALVARRVSDLTAYQSARYAKGYADFVARVRAAEAAAVPGQGRLSRAVAIQLYRLMAYKDEYEVARLHSLSEWREQLAKGFTGTRKVEMHLAPPLLAKRDPVTGVPRKMRFGPWMLRAMGLLRHGKALRGTPLDPFGHTEERRTERRLPDEFRAGIEAWLAEPDPADHARICEWAEAWAGVKGFGHIKARNLATVRERLAALAEPRRTVPEAAPPPLPLAAE</sequence>
<dbReference type="Proteomes" id="UP001501588">
    <property type="component" value="Unassembled WGS sequence"/>
</dbReference>